<reference evidence="1 2" key="1">
    <citation type="submission" date="2014-06" db="EMBL/GenBank/DDBJ databases">
        <authorList>
            <person name="Swart Estienne"/>
        </authorList>
    </citation>
    <scope>NUCLEOTIDE SEQUENCE [LARGE SCALE GENOMIC DNA]</scope>
    <source>
        <strain evidence="1 2">130c</strain>
    </source>
</reference>
<dbReference type="EMBL" id="CCKQ01017394">
    <property type="protein sequence ID" value="CDW89273.1"/>
    <property type="molecule type" value="Genomic_DNA"/>
</dbReference>
<proteinExistence type="predicted"/>
<evidence type="ECO:0000313" key="1">
    <source>
        <dbReference type="EMBL" id="CDW89273.1"/>
    </source>
</evidence>
<sequence length="59" mass="7124">MQNCCLVSQKDFRLLPFVKAIYKKQQAEKHEHQQLYLELTNRCLGIFANLYSQLQQFYL</sequence>
<dbReference type="Proteomes" id="UP000039865">
    <property type="component" value="Unassembled WGS sequence"/>
</dbReference>
<organism evidence="1 2">
    <name type="scientific">Stylonychia lemnae</name>
    <name type="common">Ciliate</name>
    <dbReference type="NCBI Taxonomy" id="5949"/>
    <lineage>
        <taxon>Eukaryota</taxon>
        <taxon>Sar</taxon>
        <taxon>Alveolata</taxon>
        <taxon>Ciliophora</taxon>
        <taxon>Intramacronucleata</taxon>
        <taxon>Spirotrichea</taxon>
        <taxon>Stichotrichia</taxon>
        <taxon>Sporadotrichida</taxon>
        <taxon>Oxytrichidae</taxon>
        <taxon>Stylonychinae</taxon>
        <taxon>Stylonychia</taxon>
    </lineage>
</organism>
<keyword evidence="2" id="KW-1185">Reference proteome</keyword>
<name>A0A078B6T1_STYLE</name>
<dbReference type="AlphaFoldDB" id="A0A078B6T1"/>
<accession>A0A078B6T1</accession>
<gene>
    <name evidence="1" type="primary">Contig5034.g5387</name>
    <name evidence="1" type="ORF">STYLEM_18405</name>
</gene>
<evidence type="ECO:0000313" key="2">
    <source>
        <dbReference type="Proteomes" id="UP000039865"/>
    </source>
</evidence>
<protein>
    <submittedName>
        <fullName evidence="1">Uncharacterized protein</fullName>
    </submittedName>
</protein>
<dbReference type="InParanoid" id="A0A078B6T1"/>